<dbReference type="SUPFAM" id="SSF51695">
    <property type="entry name" value="PLC-like phosphodiesterases"/>
    <property type="match status" value="1"/>
</dbReference>
<dbReference type="Gene3D" id="3.20.20.190">
    <property type="entry name" value="Phosphatidylinositol (PI) phosphodiesterase"/>
    <property type="match status" value="1"/>
</dbReference>
<name>A0ABR5F2G3_9ACTN</name>
<dbReference type="PANTHER" id="PTHR13593">
    <property type="match status" value="1"/>
</dbReference>
<keyword evidence="3" id="KW-1185">Reference proteome</keyword>
<organism evidence="2 3">
    <name type="scientific">Protofrankia coriariae</name>
    <dbReference type="NCBI Taxonomy" id="1562887"/>
    <lineage>
        <taxon>Bacteria</taxon>
        <taxon>Bacillati</taxon>
        <taxon>Actinomycetota</taxon>
        <taxon>Actinomycetes</taxon>
        <taxon>Frankiales</taxon>
        <taxon>Frankiaceae</taxon>
        <taxon>Protofrankia</taxon>
    </lineage>
</organism>
<dbReference type="InterPro" id="IPR017946">
    <property type="entry name" value="PLC-like_Pdiesterase_TIM-brl"/>
</dbReference>
<gene>
    <name evidence="2" type="ORF">FrCorBMG51_15255</name>
</gene>
<feature type="transmembrane region" description="Helical" evidence="1">
    <location>
        <begin position="400"/>
        <end position="420"/>
    </location>
</feature>
<dbReference type="InterPro" id="IPR051057">
    <property type="entry name" value="PI-PLC_domain"/>
</dbReference>
<dbReference type="Pfam" id="PF26146">
    <property type="entry name" value="PI-PLC_X"/>
    <property type="match status" value="1"/>
</dbReference>
<feature type="transmembrane region" description="Helical" evidence="1">
    <location>
        <begin position="363"/>
        <end position="388"/>
    </location>
</feature>
<protein>
    <recommendedName>
        <fullName evidence="4">Integral membrane protein</fullName>
    </recommendedName>
</protein>
<keyword evidence="1" id="KW-1133">Transmembrane helix</keyword>
<keyword evidence="1" id="KW-0812">Transmembrane</keyword>
<evidence type="ECO:0008006" key="4">
    <source>
        <dbReference type="Google" id="ProtNLM"/>
    </source>
</evidence>
<evidence type="ECO:0000256" key="1">
    <source>
        <dbReference type="SAM" id="Phobius"/>
    </source>
</evidence>
<dbReference type="Proteomes" id="UP000035425">
    <property type="component" value="Unassembled WGS sequence"/>
</dbReference>
<dbReference type="PANTHER" id="PTHR13593:SF140">
    <property type="entry name" value="PLC-LIKE PHOSPHODIESTERASE"/>
    <property type="match status" value="1"/>
</dbReference>
<comment type="caution">
    <text evidence="2">The sequence shown here is derived from an EMBL/GenBank/DDBJ whole genome shotgun (WGS) entry which is preliminary data.</text>
</comment>
<keyword evidence="1" id="KW-0472">Membrane</keyword>
<proteinExistence type="predicted"/>
<feature type="transmembrane region" description="Helical" evidence="1">
    <location>
        <begin position="301"/>
        <end position="326"/>
    </location>
</feature>
<sequence length="716" mass="75820">MLVAAVCWPAVVGLLTVHATVQQPGYYKRALADADVYERFYSQVLTDPQIVEISDQLFAGLPVDQSLLTANLRVVVPPSSLQGVAASLAERTAGYLSGNGDTLYLRIDLRPVLANISQLASTYLADELSGAGTYPVDDVSRFTVGLLDALDQLSQGRPPASVPSITSVRLSERQADQVADAVLDRVGGLGTDEHQAVREQLVTLMRAGDLTSALAVAGPLVFDGDEAAIADLRRRVGGGTSIDLGPALTGLPESPGTMAVHAVHDLGSSGVLLAAGGLAGLMLVVFATGFVVIVRHGGSGFRLVLAGLVAAGAAGLAAGGVLMTLVGDPLAALTGPSSSLPVSVRAMVGDISSALVDQLRDNWFGFAAMPLVAAAGVTVVAAAARMLVVRAHARRRRWGTLAITSTTIVVLLWIAMPLPVTPAARYCNGSELLCDRRYTDVVYPATHNAMAASDARFLGAAQDPDLIGQLNAGIRALLIDVHHWTPPQDVEAFLRGLPPDQRATLEPFTRGARSSRPGLWLCHNICQLGALSLETELTRLRAWLDANPTEVVTLIVQDEAPASEVTGAFTRAGLGRYTLTPPRDADGDWPSLGSMVERNRRLVVLAENADVPGTFYRRFFRYAADTALDVSSPDGFDCRPGRGPGRPAPILINHWITRTASSRADAAVINRRESLLRQVEACQRAQGRLPTFIAVDFATIGDLVPTVAELNHLQDR</sequence>
<evidence type="ECO:0000313" key="2">
    <source>
        <dbReference type="EMBL" id="KLL10897.1"/>
    </source>
</evidence>
<accession>A0ABR5F2G3</accession>
<reference evidence="2 3" key="1">
    <citation type="submission" date="2014-12" db="EMBL/GenBank/DDBJ databases">
        <title>Frankia sp. BMG5.1 draft genome.</title>
        <authorList>
            <person name="Gtari M."/>
            <person name="Ghodhbane-Gtari F."/>
            <person name="Nouioui I."/>
            <person name="Ktari A."/>
            <person name="Hezbri K."/>
            <person name="Mimouni W."/>
            <person name="Sbissi I."/>
            <person name="Ayari A."/>
            <person name="Yamanaka T."/>
            <person name="Normand P."/>
            <person name="Tisa L.S."/>
            <person name="Boudabous A."/>
        </authorList>
    </citation>
    <scope>NUCLEOTIDE SEQUENCE [LARGE SCALE GENOMIC DNA]</scope>
    <source>
        <strain evidence="2 3">BMG5.1</strain>
    </source>
</reference>
<dbReference type="EMBL" id="JWIO01000024">
    <property type="protein sequence ID" value="KLL10897.1"/>
    <property type="molecule type" value="Genomic_DNA"/>
</dbReference>
<feature type="transmembrane region" description="Helical" evidence="1">
    <location>
        <begin position="271"/>
        <end position="294"/>
    </location>
</feature>
<evidence type="ECO:0000313" key="3">
    <source>
        <dbReference type="Proteomes" id="UP000035425"/>
    </source>
</evidence>